<keyword evidence="7 11" id="KW-0547">Nucleotide-binding</keyword>
<dbReference type="Gene3D" id="3.30.200.20">
    <property type="entry name" value="Phosphorylase Kinase, domain 1"/>
    <property type="match status" value="2"/>
</dbReference>
<evidence type="ECO:0000256" key="5">
    <source>
        <dbReference type="ARBA" id="ARBA00022553"/>
    </source>
</evidence>
<evidence type="ECO:0000313" key="13">
    <source>
        <dbReference type="EMBL" id="KAB1261183.1"/>
    </source>
</evidence>
<comment type="caution">
    <text evidence="13">The sequence shown here is derived from an EMBL/GenBank/DDBJ whole genome shotgun (WGS) entry which is preliminary data.</text>
</comment>
<dbReference type="SMART" id="SM00220">
    <property type="entry name" value="S_TKc"/>
    <property type="match status" value="1"/>
</dbReference>
<dbReference type="InterPro" id="IPR003527">
    <property type="entry name" value="MAP_kinase_CS"/>
</dbReference>
<evidence type="ECO:0000256" key="7">
    <source>
        <dbReference type="ARBA" id="ARBA00022741"/>
    </source>
</evidence>
<feature type="binding site" evidence="11">
    <location>
        <position position="54"/>
    </location>
    <ligand>
        <name>ATP</name>
        <dbReference type="ChEBI" id="CHEBI:30616"/>
    </ligand>
</feature>
<dbReference type="FunFam" id="3.30.200.20:FF:000769">
    <property type="entry name" value="Mitogen-activated protein kinase 14"/>
    <property type="match status" value="1"/>
</dbReference>
<dbReference type="STRING" id="9838.ENSCDRP00005015298"/>
<evidence type="ECO:0000256" key="10">
    <source>
        <dbReference type="ARBA" id="ARBA00023016"/>
    </source>
</evidence>
<dbReference type="EC" id="2.7.11.24" evidence="3"/>
<dbReference type="PANTHER" id="PTHR24055">
    <property type="entry name" value="MITOGEN-ACTIVATED PROTEIN KINASE"/>
    <property type="match status" value="1"/>
</dbReference>
<evidence type="ECO:0000256" key="8">
    <source>
        <dbReference type="ARBA" id="ARBA00022777"/>
    </source>
</evidence>
<evidence type="ECO:0000256" key="2">
    <source>
        <dbReference type="ARBA" id="ARBA00008832"/>
    </source>
</evidence>
<dbReference type="Pfam" id="PF00069">
    <property type="entry name" value="Pkinase"/>
    <property type="match status" value="1"/>
</dbReference>
<evidence type="ECO:0000259" key="12">
    <source>
        <dbReference type="PROSITE" id="PS50011"/>
    </source>
</evidence>
<dbReference type="InterPro" id="IPR050117">
    <property type="entry name" value="MAPK"/>
</dbReference>
<comment type="similarity">
    <text evidence="2">Belongs to the protein kinase superfamily. CMGC Ser/Thr protein kinase family. MAP kinase subfamily.</text>
</comment>
<evidence type="ECO:0000256" key="11">
    <source>
        <dbReference type="PROSITE-ProRule" id="PRU10141"/>
    </source>
</evidence>
<keyword evidence="6" id="KW-0808">Transferase</keyword>
<dbReference type="InterPro" id="IPR000719">
    <property type="entry name" value="Prot_kinase_dom"/>
</dbReference>
<accession>A0A5N4CQF0</accession>
<dbReference type="PROSITE" id="PS01351">
    <property type="entry name" value="MAPK"/>
    <property type="match status" value="1"/>
</dbReference>
<evidence type="ECO:0000256" key="6">
    <source>
        <dbReference type="ARBA" id="ARBA00022679"/>
    </source>
</evidence>
<evidence type="ECO:0000256" key="3">
    <source>
        <dbReference type="ARBA" id="ARBA00012411"/>
    </source>
</evidence>
<keyword evidence="8 13" id="KW-0418">Kinase</keyword>
<evidence type="ECO:0000313" key="14">
    <source>
        <dbReference type="Proteomes" id="UP000299084"/>
    </source>
</evidence>
<dbReference type="GO" id="GO:0005524">
    <property type="term" value="F:ATP binding"/>
    <property type="evidence" value="ECO:0007669"/>
    <property type="project" value="UniProtKB-UniRule"/>
</dbReference>
<reference evidence="13 14" key="1">
    <citation type="journal article" date="2019" name="Mol. Ecol. Resour.">
        <title>Improving Illumina assemblies with Hi-C and long reads: an example with the North African dromedary.</title>
        <authorList>
            <person name="Elbers J.P."/>
            <person name="Rogers M.F."/>
            <person name="Perelman P.L."/>
            <person name="Proskuryakova A.A."/>
            <person name="Serdyukova N.A."/>
            <person name="Johnson W.E."/>
            <person name="Horin P."/>
            <person name="Corander J."/>
            <person name="Murphy D."/>
            <person name="Burger P.A."/>
        </authorList>
    </citation>
    <scope>NUCLEOTIDE SEQUENCE [LARGE SCALE GENOMIC DNA]</scope>
    <source>
        <strain evidence="13">Drom800</strain>
        <tissue evidence="13">Blood</tissue>
    </source>
</reference>
<evidence type="ECO:0000256" key="1">
    <source>
        <dbReference type="ARBA" id="ARBA00001946"/>
    </source>
</evidence>
<dbReference type="Proteomes" id="UP000299084">
    <property type="component" value="Unassembled WGS sequence"/>
</dbReference>
<dbReference type="InterPro" id="IPR017441">
    <property type="entry name" value="Protein_kinase_ATP_BS"/>
</dbReference>
<evidence type="ECO:0000256" key="9">
    <source>
        <dbReference type="ARBA" id="ARBA00022840"/>
    </source>
</evidence>
<proteinExistence type="inferred from homology"/>
<dbReference type="FunFam" id="1.10.510.10:FF:000563">
    <property type="entry name" value="Mitogen-activated protein kinase"/>
    <property type="match status" value="1"/>
</dbReference>
<sequence length="465" mass="53361">MSQERPTFYRQELNKTIWEVPERYQNLSPVGSGAYGSVCAAFDTKTGLRVAVKKLSRPFQSIIHAKRTYRELRLLKHMKHENVIGLLDVFTPARSLEEFNDVYLVTHLMGADLNNIVKCQKLTDDHVQFLIYQILRGLKYIHSADIIHRDLKPSNLAVNEDCELKILDFGLARHTDDEMTGYVATRWYRAPEIMLNWMHYNQTVDIWSVGCIMAELLTGRTLFPGTDRSSEIRKIKNLELSTWGPKKNIRKHLIELPVFIDEEVDPFLISLVDRVCVSSGHIRESFTFEESEDTECLFSPPLDIDQLKLILRLVGTPGAELLKKISSESASKDINQLQQIMRLTGTPPAYLINRMPSHEARNYIQSLTQMPKMNFANVFIGANPLAVDLLEKMLVLDSDKRITAAQALAHAYFAQYHDPDDEPVADPYDQSFESRDLLIDEWKSLTYDEVISFVPPPLDQEEMES</sequence>
<dbReference type="Gene3D" id="1.10.510.10">
    <property type="entry name" value="Transferase(Phosphotransferase) domain 1"/>
    <property type="match status" value="2"/>
</dbReference>
<keyword evidence="9 11" id="KW-0067">ATP-binding</keyword>
<dbReference type="InterPro" id="IPR011009">
    <property type="entry name" value="Kinase-like_dom_sf"/>
</dbReference>
<protein>
    <recommendedName>
        <fullName evidence="3">mitogen-activated protein kinase</fullName>
        <ecNumber evidence="3">2.7.11.24</ecNumber>
    </recommendedName>
</protein>
<dbReference type="AlphaFoldDB" id="A0A5N4CQF0"/>
<dbReference type="EMBL" id="JWIN03000020">
    <property type="protein sequence ID" value="KAB1261183.1"/>
    <property type="molecule type" value="Genomic_DNA"/>
</dbReference>
<gene>
    <name evidence="13" type="ORF">Cadr_000021951</name>
</gene>
<dbReference type="PROSITE" id="PS00107">
    <property type="entry name" value="PROTEIN_KINASE_ATP"/>
    <property type="match status" value="1"/>
</dbReference>
<comment type="cofactor">
    <cofactor evidence="1">
        <name>Mg(2+)</name>
        <dbReference type="ChEBI" id="CHEBI:18420"/>
    </cofactor>
</comment>
<keyword evidence="14" id="KW-1185">Reference proteome</keyword>
<keyword evidence="5" id="KW-0597">Phosphoprotein</keyword>
<name>A0A5N4CQF0_CAMDR</name>
<keyword evidence="4" id="KW-0723">Serine/threonine-protein kinase</keyword>
<dbReference type="GO" id="GO:0004707">
    <property type="term" value="F:MAP kinase activity"/>
    <property type="evidence" value="ECO:0007669"/>
    <property type="project" value="UniProtKB-EC"/>
</dbReference>
<keyword evidence="10" id="KW-0346">Stress response</keyword>
<dbReference type="PROSITE" id="PS50011">
    <property type="entry name" value="PROTEIN_KINASE_DOM"/>
    <property type="match status" value="1"/>
</dbReference>
<feature type="domain" description="Protein kinase" evidence="12">
    <location>
        <begin position="24"/>
        <end position="413"/>
    </location>
</feature>
<organism evidence="13 14">
    <name type="scientific">Camelus dromedarius</name>
    <name type="common">Dromedary</name>
    <name type="synonym">Arabian camel</name>
    <dbReference type="NCBI Taxonomy" id="9838"/>
    <lineage>
        <taxon>Eukaryota</taxon>
        <taxon>Metazoa</taxon>
        <taxon>Chordata</taxon>
        <taxon>Craniata</taxon>
        <taxon>Vertebrata</taxon>
        <taxon>Euteleostomi</taxon>
        <taxon>Mammalia</taxon>
        <taxon>Eutheria</taxon>
        <taxon>Laurasiatheria</taxon>
        <taxon>Artiodactyla</taxon>
        <taxon>Tylopoda</taxon>
        <taxon>Camelidae</taxon>
        <taxon>Camelus</taxon>
    </lineage>
</organism>
<evidence type="ECO:0000256" key="4">
    <source>
        <dbReference type="ARBA" id="ARBA00022527"/>
    </source>
</evidence>
<dbReference type="SUPFAM" id="SSF56112">
    <property type="entry name" value="Protein kinase-like (PK-like)"/>
    <property type="match status" value="2"/>
</dbReference>